<dbReference type="GO" id="GO:0071013">
    <property type="term" value="C:catalytic step 2 spliceosome"/>
    <property type="evidence" value="ECO:0007669"/>
    <property type="project" value="TreeGrafter"/>
</dbReference>
<comment type="similarity">
    <text evidence="2">Belongs to the FRG1 family.</text>
</comment>
<feature type="compositionally biased region" description="Basic residues" evidence="4">
    <location>
        <begin position="23"/>
        <end position="33"/>
    </location>
</feature>
<proteinExistence type="inferred from homology"/>
<keyword evidence="3" id="KW-0539">Nucleus</keyword>
<dbReference type="EMBL" id="CAJPIZ010021781">
    <property type="protein sequence ID" value="CAG2117733.1"/>
    <property type="molecule type" value="Genomic_DNA"/>
</dbReference>
<feature type="non-terminal residue" evidence="5">
    <location>
        <position position="153"/>
    </location>
</feature>
<dbReference type="EMBL" id="OC876356">
    <property type="protein sequence ID" value="CAD7639162.1"/>
    <property type="molecule type" value="Genomic_DNA"/>
</dbReference>
<organism evidence="5">
    <name type="scientific">Medioppia subpectinata</name>
    <dbReference type="NCBI Taxonomy" id="1979941"/>
    <lineage>
        <taxon>Eukaryota</taxon>
        <taxon>Metazoa</taxon>
        <taxon>Ecdysozoa</taxon>
        <taxon>Arthropoda</taxon>
        <taxon>Chelicerata</taxon>
        <taxon>Arachnida</taxon>
        <taxon>Acari</taxon>
        <taxon>Acariformes</taxon>
        <taxon>Sarcoptiformes</taxon>
        <taxon>Oribatida</taxon>
        <taxon>Brachypylina</taxon>
        <taxon>Oppioidea</taxon>
        <taxon>Oppiidae</taxon>
        <taxon>Medioppia</taxon>
    </lineage>
</organism>
<feature type="region of interest" description="Disordered" evidence="4">
    <location>
        <begin position="23"/>
        <end position="51"/>
    </location>
</feature>
<dbReference type="GO" id="GO:0005730">
    <property type="term" value="C:nucleolus"/>
    <property type="evidence" value="ECO:0007669"/>
    <property type="project" value="UniProtKB-SubCell"/>
</dbReference>
<dbReference type="OrthoDB" id="5539371at2759"/>
<dbReference type="InterPro" id="IPR013865">
    <property type="entry name" value="FAM32A"/>
</dbReference>
<dbReference type="PANTHER" id="PTHR12928">
    <property type="entry name" value="FRG1 PROTEIN"/>
    <property type="match status" value="1"/>
</dbReference>
<evidence type="ECO:0000256" key="2">
    <source>
        <dbReference type="ARBA" id="ARBA00010878"/>
    </source>
</evidence>
<reference evidence="5" key="1">
    <citation type="submission" date="2020-11" db="EMBL/GenBank/DDBJ databases">
        <authorList>
            <person name="Tran Van P."/>
        </authorList>
    </citation>
    <scope>NUCLEOTIDE SEQUENCE</scope>
</reference>
<accession>A0A7R9LCH6</accession>
<protein>
    <submittedName>
        <fullName evidence="5">Uncharacterized protein</fullName>
    </submittedName>
</protein>
<sequence length="153" mass="17304">MDNTSIEVMADYSSVRIGKLKLKGEKRKKKKQKTTTEETPEETQRQTDLVDSQTHGNWFQIQTFDQITGQIAVEMSPYQYIRALDNGLFILGAAHSPGESPDPEEILTAIRFSNTQIALKSGYNKYLSIDSKSRLVGRSEAIGSREQFEPVFQ</sequence>
<dbReference type="InterPro" id="IPR010414">
    <property type="entry name" value="FRG1"/>
</dbReference>
<dbReference type="Pfam" id="PF06229">
    <property type="entry name" value="FRG1"/>
    <property type="match status" value="1"/>
</dbReference>
<dbReference type="GO" id="GO:0051015">
    <property type="term" value="F:actin filament binding"/>
    <property type="evidence" value="ECO:0007669"/>
    <property type="project" value="TreeGrafter"/>
</dbReference>
<evidence type="ECO:0000256" key="1">
    <source>
        <dbReference type="ARBA" id="ARBA00004604"/>
    </source>
</evidence>
<dbReference type="Proteomes" id="UP000759131">
    <property type="component" value="Unassembled WGS sequence"/>
</dbReference>
<dbReference type="SUPFAM" id="SSF50405">
    <property type="entry name" value="Actin-crosslinking proteins"/>
    <property type="match status" value="1"/>
</dbReference>
<evidence type="ECO:0000256" key="4">
    <source>
        <dbReference type="SAM" id="MobiDB-lite"/>
    </source>
</evidence>
<evidence type="ECO:0000256" key="3">
    <source>
        <dbReference type="ARBA" id="ARBA00023242"/>
    </source>
</evidence>
<comment type="subcellular location">
    <subcellularLocation>
        <location evidence="1">Nucleus</location>
        <location evidence="1">Nucleolus</location>
    </subcellularLocation>
</comment>
<name>A0A7R9LCH6_9ACAR</name>
<gene>
    <name evidence="5" type="ORF">OSB1V03_LOCUS17686</name>
</gene>
<evidence type="ECO:0000313" key="5">
    <source>
        <dbReference type="EMBL" id="CAD7639162.1"/>
    </source>
</evidence>
<evidence type="ECO:0000313" key="6">
    <source>
        <dbReference type="Proteomes" id="UP000759131"/>
    </source>
</evidence>
<dbReference type="Pfam" id="PF08555">
    <property type="entry name" value="FAM32A"/>
    <property type="match status" value="1"/>
</dbReference>
<dbReference type="AlphaFoldDB" id="A0A7R9LCH6"/>
<dbReference type="GO" id="GO:0055120">
    <property type="term" value="C:striated muscle dense body"/>
    <property type="evidence" value="ECO:0007669"/>
    <property type="project" value="TreeGrafter"/>
</dbReference>
<keyword evidence="6" id="KW-1185">Reference proteome</keyword>
<dbReference type="CDD" id="cd23338">
    <property type="entry name" value="beta-trefoil_FSCN_FRG1"/>
    <property type="match status" value="1"/>
</dbReference>
<dbReference type="Gene3D" id="2.80.10.50">
    <property type="match status" value="1"/>
</dbReference>
<dbReference type="InterPro" id="IPR008999">
    <property type="entry name" value="Actin-crosslinking"/>
</dbReference>
<dbReference type="PANTHER" id="PTHR12928:SF0">
    <property type="entry name" value="FSHD REGION GENE 1"/>
    <property type="match status" value="1"/>
</dbReference>